<feature type="signal peptide" evidence="1">
    <location>
        <begin position="1"/>
        <end position="17"/>
    </location>
</feature>
<feature type="chain" id="PRO_5022784129" evidence="1">
    <location>
        <begin position="18"/>
        <end position="137"/>
    </location>
</feature>
<gene>
    <name evidence="2" type="ORF">EXM22_05645</name>
</gene>
<dbReference type="PANTHER" id="PTHR37953">
    <property type="entry name" value="UPF0127 PROTEIN MJ1496"/>
    <property type="match status" value="1"/>
</dbReference>
<dbReference type="AlphaFoldDB" id="A0A5C1QLS8"/>
<keyword evidence="3" id="KW-1185">Reference proteome</keyword>
<dbReference type="Pfam" id="PF02643">
    <property type="entry name" value="DUF192"/>
    <property type="match status" value="1"/>
</dbReference>
<dbReference type="InterPro" id="IPR003795">
    <property type="entry name" value="DUF192"/>
</dbReference>
<dbReference type="EMBL" id="CP036150">
    <property type="protein sequence ID" value="QEN07496.1"/>
    <property type="molecule type" value="Genomic_DNA"/>
</dbReference>
<keyword evidence="1" id="KW-0732">Signal</keyword>
<dbReference type="KEGG" id="ock:EXM22_05645"/>
<proteinExistence type="predicted"/>
<protein>
    <submittedName>
        <fullName evidence="2">DUF192 domain-containing protein</fullName>
    </submittedName>
</protein>
<accession>A0A5C1QLS8</accession>
<evidence type="ECO:0000256" key="1">
    <source>
        <dbReference type="SAM" id="SignalP"/>
    </source>
</evidence>
<name>A0A5C1QLS8_9SPIO</name>
<sequence>MPRILIFLLFLISSCSASDNNFSTIQIGDLTFRVEIAETAESRRQGLMNRKSLPSDEGMLFIFEQEQKMSFWMKNTSIPLSIAYISKAGIIREIYKMKPFSEKTVSSRTSVLYALEVNDGFFERHGIKEGDKVQFSP</sequence>
<organism evidence="2 3">
    <name type="scientific">Oceanispirochaeta crateris</name>
    <dbReference type="NCBI Taxonomy" id="2518645"/>
    <lineage>
        <taxon>Bacteria</taxon>
        <taxon>Pseudomonadati</taxon>
        <taxon>Spirochaetota</taxon>
        <taxon>Spirochaetia</taxon>
        <taxon>Spirochaetales</taxon>
        <taxon>Spirochaetaceae</taxon>
        <taxon>Oceanispirochaeta</taxon>
    </lineage>
</organism>
<dbReference type="InterPro" id="IPR038695">
    <property type="entry name" value="Saro_0823-like_sf"/>
</dbReference>
<reference evidence="2 3" key="1">
    <citation type="submission" date="2019-02" db="EMBL/GenBank/DDBJ databases">
        <title>Complete Genome Sequence and Methylome Analysis of free living Spirochaetas.</title>
        <authorList>
            <person name="Fomenkov A."/>
            <person name="Dubinina G."/>
            <person name="Leshcheva N."/>
            <person name="Mikheeva N."/>
            <person name="Grabovich M."/>
            <person name="Vincze T."/>
            <person name="Roberts R.J."/>
        </authorList>
    </citation>
    <scope>NUCLEOTIDE SEQUENCE [LARGE SCALE GENOMIC DNA]</scope>
    <source>
        <strain evidence="2 3">K2</strain>
    </source>
</reference>
<evidence type="ECO:0000313" key="3">
    <source>
        <dbReference type="Proteomes" id="UP000324209"/>
    </source>
</evidence>
<dbReference type="Gene3D" id="2.60.120.1140">
    <property type="entry name" value="Protein of unknown function DUF192"/>
    <property type="match status" value="1"/>
</dbReference>
<dbReference type="Proteomes" id="UP000324209">
    <property type="component" value="Chromosome"/>
</dbReference>
<dbReference type="RefSeq" id="WP_149485576.1">
    <property type="nucleotide sequence ID" value="NZ_CP036150.1"/>
</dbReference>
<dbReference type="PANTHER" id="PTHR37953:SF1">
    <property type="entry name" value="UPF0127 PROTEIN MJ1496"/>
    <property type="match status" value="1"/>
</dbReference>
<evidence type="ECO:0000313" key="2">
    <source>
        <dbReference type="EMBL" id="QEN07496.1"/>
    </source>
</evidence>
<dbReference type="OrthoDB" id="5526466at2"/>